<dbReference type="InterPro" id="IPR000782">
    <property type="entry name" value="FAS1_domain"/>
</dbReference>
<evidence type="ECO:0000259" key="1">
    <source>
        <dbReference type="PROSITE" id="PS50213"/>
    </source>
</evidence>
<dbReference type="PROSITE" id="PS51257">
    <property type="entry name" value="PROKAR_LIPOPROTEIN"/>
    <property type="match status" value="1"/>
</dbReference>
<dbReference type="PATRIC" id="fig|1229276.3.peg.1097"/>
<evidence type="ECO:0000313" key="3">
    <source>
        <dbReference type="Proteomes" id="UP000031802"/>
    </source>
</evidence>
<dbReference type="PANTHER" id="PTHR10900:SF77">
    <property type="entry name" value="FI19380P1"/>
    <property type="match status" value="1"/>
</dbReference>
<protein>
    <recommendedName>
        <fullName evidence="1">FAS1 domain-containing protein</fullName>
    </recommendedName>
</protein>
<dbReference type="RefSeq" id="WP_037496282.1">
    <property type="nucleotide sequence ID" value="NZ_JJMU01000016.1"/>
</dbReference>
<feature type="domain" description="FAS1" evidence="1">
    <location>
        <begin position="35"/>
        <end position="157"/>
    </location>
</feature>
<dbReference type="AlphaFoldDB" id="A0A0B8TAN0"/>
<accession>A0A0B8TAN0</accession>
<organism evidence="2 3">
    <name type="scientific">Sphingobacterium deserti</name>
    <dbReference type="NCBI Taxonomy" id="1229276"/>
    <lineage>
        <taxon>Bacteria</taxon>
        <taxon>Pseudomonadati</taxon>
        <taxon>Bacteroidota</taxon>
        <taxon>Sphingobacteriia</taxon>
        <taxon>Sphingobacteriales</taxon>
        <taxon>Sphingobacteriaceae</taxon>
        <taxon>Sphingobacterium</taxon>
    </lineage>
</organism>
<dbReference type="InterPro" id="IPR036378">
    <property type="entry name" value="FAS1_dom_sf"/>
</dbReference>
<dbReference type="PROSITE" id="PS50213">
    <property type="entry name" value="FAS1"/>
    <property type="match status" value="1"/>
</dbReference>
<dbReference type="Gene3D" id="2.30.180.10">
    <property type="entry name" value="FAS1 domain"/>
    <property type="match status" value="1"/>
</dbReference>
<dbReference type="InterPro" id="IPR050904">
    <property type="entry name" value="Adhesion/Biosynth-related"/>
</dbReference>
<evidence type="ECO:0000313" key="2">
    <source>
        <dbReference type="EMBL" id="KGE15145.1"/>
    </source>
</evidence>
<reference evidence="2 3" key="2">
    <citation type="journal article" date="2015" name="PLoS ONE">
        <title>Whole-Genome Optical Mapping and Finished Genome Sequence of Sphingobacterium deserti sp. nov., a New Species Isolated from the Western Desert of China.</title>
        <authorList>
            <person name="Teng C."/>
            <person name="Zhou Z."/>
            <person name="Molnar I."/>
            <person name="Li X."/>
            <person name="Tang R."/>
            <person name="Chen M."/>
            <person name="Wang L."/>
            <person name="Su S."/>
            <person name="Zhang W."/>
            <person name="Lin M."/>
        </authorList>
    </citation>
    <scope>NUCLEOTIDE SEQUENCE [LARGE SCALE GENOMIC DNA]</scope>
    <source>
        <strain evidence="3">ACCC05744</strain>
    </source>
</reference>
<gene>
    <name evidence="2" type="ORF">DI53_1063</name>
</gene>
<dbReference type="PANTHER" id="PTHR10900">
    <property type="entry name" value="PERIOSTIN-RELATED"/>
    <property type="match status" value="1"/>
</dbReference>
<keyword evidence="3" id="KW-1185">Reference proteome</keyword>
<dbReference type="EMBL" id="JJMU01000016">
    <property type="protein sequence ID" value="KGE15145.1"/>
    <property type="molecule type" value="Genomic_DNA"/>
</dbReference>
<dbReference type="OrthoDB" id="831756at2"/>
<comment type="caution">
    <text evidence="2">The sequence shown here is derived from an EMBL/GenBank/DDBJ whole genome shotgun (WGS) entry which is preliminary data.</text>
</comment>
<reference evidence="3" key="1">
    <citation type="submission" date="2014-04" db="EMBL/GenBank/DDBJ databases">
        <title>Whole-Genome optical mapping and complete genome sequence of Sphingobacterium deserti sp. nov., a new spaces isolated from desert in the west of China.</title>
        <authorList>
            <person name="Teng C."/>
            <person name="Zhou Z."/>
            <person name="Li X."/>
            <person name="Chen M."/>
            <person name="Lin M."/>
            <person name="Wang L."/>
            <person name="Su S."/>
            <person name="Zhang C."/>
            <person name="Zhang W."/>
        </authorList>
    </citation>
    <scope>NUCLEOTIDE SEQUENCE [LARGE SCALE GENOMIC DNA]</scope>
    <source>
        <strain evidence="3">ACCC05744</strain>
    </source>
</reference>
<dbReference type="Pfam" id="PF02469">
    <property type="entry name" value="Fasciclin"/>
    <property type="match status" value="1"/>
</dbReference>
<name>A0A0B8TAN0_9SPHI</name>
<proteinExistence type="predicted"/>
<sequence>MKPIYSIVMLFLVLLSSGCKRNWADHYSEEGTTSALDLLAYLKTQPEYSSFVAKLEEYDLAEELKRDQNLTVWAVSNDKMAILSSLGVDIKFVLQYHVNNLVYDYTKLKSGLRVMMLNGKYLTVMKDNNVFHVGDATIINGNQLCKNGVVHEISQLLTPDVSIYEYVSTLGADYSMIRDTVLAMNDTIFDRQSSVPIGVDPTGNTVYDSVFVISNPIFDRANIRSEFSNVTMFLPSNEVIKGCFDDLAGLYVQFGKTFLKQDSLIAFNWIKEAIFYNQVVDNYGSTDLTSAFGRIWKPAVQLVDTDFRRMSNGRIYEITKMKIPNNVHIQMIKQLFHYYEFVPEAARASLFKLSNVTNIEPRDRDKVSFPTLGIELTYRTLLFQGSIADNLPATLEFTPIMLERKSDGSTGYKVVEVPPGEYNLYMGFRATAHPFVNIYVDGKPVARSLNVEPSSPWNYDRATNTVSGTRYNGWGGLVGPLVIEGDEVRSFKIKIEFAGLGKGTVENLEPYHWALIPTANNY</sequence>
<dbReference type="SUPFAM" id="SSF82153">
    <property type="entry name" value="FAS1 domain"/>
    <property type="match status" value="1"/>
</dbReference>
<dbReference type="eggNOG" id="COG2335">
    <property type="taxonomic scope" value="Bacteria"/>
</dbReference>
<dbReference type="STRING" id="1229276.DI53_1063"/>
<dbReference type="Proteomes" id="UP000031802">
    <property type="component" value="Unassembled WGS sequence"/>
</dbReference>